<proteinExistence type="predicted"/>
<sequence>MHTADECLFKHSSSATLLSEVPCVPSSFTAAPTSASTTMDGSTSSASTLPCCGTRRSSQSSQSSSHNDVDPCTPSSPSQSLSSSSDVICIFMRSQRGAFSGISVQTDDRSLSAEAVSEYSDDGSSQCSPLRTPTAIIAPSPDALWSSASNRVFDAMRNPPFTGSAFHPSTASHTDRPDQINMFYTMTDRAADKAATSHCGGNASEVNMSDVAGRAVVGLHTRQHAIGGGRRRLELGADPIDDYEVPVAYDAENSLLHGCHVSSLCSPHFKPVLQFKRVD</sequence>
<evidence type="ECO:0000313" key="3">
    <source>
        <dbReference type="Proteomes" id="UP001648503"/>
    </source>
</evidence>
<feature type="region of interest" description="Disordered" evidence="1">
    <location>
        <begin position="32"/>
        <end position="82"/>
    </location>
</feature>
<evidence type="ECO:0000256" key="1">
    <source>
        <dbReference type="SAM" id="MobiDB-lite"/>
    </source>
</evidence>
<comment type="caution">
    <text evidence="2">The sequence shown here is derived from an EMBL/GenBank/DDBJ whole genome shotgun (WGS) entry which is preliminary data.</text>
</comment>
<feature type="compositionally biased region" description="Polar residues" evidence="1">
    <location>
        <begin position="39"/>
        <end position="48"/>
    </location>
</feature>
<keyword evidence="3" id="KW-1185">Reference proteome</keyword>
<name>A0ABQ8FD87_9FUNG</name>
<gene>
    <name evidence="2" type="ORF">BASA50_006407</name>
</gene>
<evidence type="ECO:0000313" key="2">
    <source>
        <dbReference type="EMBL" id="KAH6594732.1"/>
    </source>
</evidence>
<accession>A0ABQ8FD87</accession>
<organism evidence="2 3">
    <name type="scientific">Batrachochytrium salamandrivorans</name>
    <dbReference type="NCBI Taxonomy" id="1357716"/>
    <lineage>
        <taxon>Eukaryota</taxon>
        <taxon>Fungi</taxon>
        <taxon>Fungi incertae sedis</taxon>
        <taxon>Chytridiomycota</taxon>
        <taxon>Chytridiomycota incertae sedis</taxon>
        <taxon>Chytridiomycetes</taxon>
        <taxon>Rhizophydiales</taxon>
        <taxon>Rhizophydiales incertae sedis</taxon>
        <taxon>Batrachochytrium</taxon>
    </lineage>
</organism>
<protein>
    <submittedName>
        <fullName evidence="2">Uncharacterized protein</fullName>
    </submittedName>
</protein>
<reference evidence="2 3" key="1">
    <citation type="submission" date="2021-02" db="EMBL/GenBank/DDBJ databases">
        <title>Variation within the Batrachochytrium salamandrivorans European outbreak.</title>
        <authorList>
            <person name="Kelly M."/>
            <person name="Pasmans F."/>
            <person name="Shea T.P."/>
            <person name="Munoz J.F."/>
            <person name="Carranza S."/>
            <person name="Cuomo C.A."/>
            <person name="Martel A."/>
        </authorList>
    </citation>
    <scope>NUCLEOTIDE SEQUENCE [LARGE SCALE GENOMIC DNA]</scope>
    <source>
        <strain evidence="2 3">AMFP18/2</strain>
    </source>
</reference>
<dbReference type="EMBL" id="JAFCIX010000330">
    <property type="protein sequence ID" value="KAH6594732.1"/>
    <property type="molecule type" value="Genomic_DNA"/>
</dbReference>
<dbReference type="Proteomes" id="UP001648503">
    <property type="component" value="Unassembled WGS sequence"/>
</dbReference>